<dbReference type="AlphaFoldDB" id="A0A2C8ZKV0"/>
<evidence type="ECO:0000313" key="3">
    <source>
        <dbReference type="EMBL" id="SOE65412.1"/>
    </source>
</evidence>
<dbReference type="Pfam" id="PF00498">
    <property type="entry name" value="FHA"/>
    <property type="match status" value="1"/>
</dbReference>
<dbReference type="EMBL" id="OCST01000003">
    <property type="protein sequence ID" value="SOE65412.1"/>
    <property type="molecule type" value="Genomic_DNA"/>
</dbReference>
<name>A0A2C8ZKV0_9MICO</name>
<proteinExistence type="predicted"/>
<evidence type="ECO:0000313" key="4">
    <source>
        <dbReference type="Proteomes" id="UP000219440"/>
    </source>
</evidence>
<gene>
    <name evidence="3" type="ORF">SAMN06296378_1554</name>
</gene>
<organism evidence="3 4">
    <name type="scientific">Salinibacterium xinjiangense</name>
    <dbReference type="NCBI Taxonomy" id="386302"/>
    <lineage>
        <taxon>Bacteria</taxon>
        <taxon>Bacillati</taxon>
        <taxon>Actinomycetota</taxon>
        <taxon>Actinomycetes</taxon>
        <taxon>Micrococcales</taxon>
        <taxon>Microbacteriaceae</taxon>
        <taxon>Salinibacterium</taxon>
    </lineage>
</organism>
<sequence length="172" mass="18288">MTAPSPEATDELMADTVMTSRRPVVDLVEPQRERVSRGALDAVLGLSSNSAGPPQGIYSFRVGEFAEPVMLDKPARVGRDPQTSRISTGALPRLVRVSSPGHEVSGTHVEVRQVGSSVIVTDLRSTNGSVVMQPGSIPRKLRQGESVVVSPGALVDIGDENILQILPMQRLG</sequence>
<protein>
    <submittedName>
        <fullName evidence="3">FHA domain-containing protein</fullName>
    </submittedName>
</protein>
<dbReference type="InterPro" id="IPR008984">
    <property type="entry name" value="SMAD_FHA_dom_sf"/>
</dbReference>
<evidence type="ECO:0000256" key="1">
    <source>
        <dbReference type="ARBA" id="ARBA00022553"/>
    </source>
</evidence>
<keyword evidence="4" id="KW-1185">Reference proteome</keyword>
<dbReference type="SUPFAM" id="SSF49879">
    <property type="entry name" value="SMAD/FHA domain"/>
    <property type="match status" value="1"/>
</dbReference>
<keyword evidence="1" id="KW-0597">Phosphoprotein</keyword>
<accession>A0A2C8ZKV0</accession>
<dbReference type="CDD" id="cd00060">
    <property type="entry name" value="FHA"/>
    <property type="match status" value="1"/>
</dbReference>
<dbReference type="Proteomes" id="UP000219440">
    <property type="component" value="Unassembled WGS sequence"/>
</dbReference>
<dbReference type="PROSITE" id="PS50006">
    <property type="entry name" value="FHA_DOMAIN"/>
    <property type="match status" value="1"/>
</dbReference>
<evidence type="ECO:0000259" key="2">
    <source>
        <dbReference type="PROSITE" id="PS50006"/>
    </source>
</evidence>
<feature type="domain" description="FHA" evidence="2">
    <location>
        <begin position="75"/>
        <end position="131"/>
    </location>
</feature>
<dbReference type="InterPro" id="IPR000253">
    <property type="entry name" value="FHA_dom"/>
</dbReference>
<reference evidence="3 4" key="1">
    <citation type="submission" date="2017-09" db="EMBL/GenBank/DDBJ databases">
        <authorList>
            <person name="Ehlers B."/>
            <person name="Leendertz F.H."/>
        </authorList>
    </citation>
    <scope>NUCLEOTIDE SEQUENCE [LARGE SCALE GENOMIC DNA]</scope>
    <source>
        <strain evidence="3 4">CGMCC 1.05381</strain>
    </source>
</reference>
<dbReference type="Gene3D" id="2.60.200.20">
    <property type="match status" value="1"/>
</dbReference>